<reference evidence="1" key="1">
    <citation type="submission" date="2023-04" db="EMBL/GenBank/DDBJ databases">
        <title>Draft Genome sequencing of Naganishia species isolated from polar environments using Oxford Nanopore Technology.</title>
        <authorList>
            <person name="Leo P."/>
            <person name="Venkateswaran K."/>
        </authorList>
    </citation>
    <scope>NUCLEOTIDE SEQUENCE</scope>
    <source>
        <strain evidence="1">MNA-CCFEE 5423</strain>
    </source>
</reference>
<accession>A0ACC2WCW3</accession>
<gene>
    <name evidence="1" type="ORF">QFC21_000562</name>
</gene>
<evidence type="ECO:0000313" key="1">
    <source>
        <dbReference type="EMBL" id="KAJ9109233.1"/>
    </source>
</evidence>
<protein>
    <submittedName>
        <fullName evidence="1">Uncharacterized protein</fullName>
    </submittedName>
</protein>
<organism evidence="1 2">
    <name type="scientific">Naganishia friedmannii</name>
    <dbReference type="NCBI Taxonomy" id="89922"/>
    <lineage>
        <taxon>Eukaryota</taxon>
        <taxon>Fungi</taxon>
        <taxon>Dikarya</taxon>
        <taxon>Basidiomycota</taxon>
        <taxon>Agaricomycotina</taxon>
        <taxon>Tremellomycetes</taxon>
        <taxon>Filobasidiales</taxon>
        <taxon>Filobasidiaceae</taxon>
        <taxon>Naganishia</taxon>
    </lineage>
</organism>
<comment type="caution">
    <text evidence="1">The sequence shown here is derived from an EMBL/GenBank/DDBJ whole genome shotgun (WGS) entry which is preliminary data.</text>
</comment>
<dbReference type="EMBL" id="JASBWT010000001">
    <property type="protein sequence ID" value="KAJ9109233.1"/>
    <property type="molecule type" value="Genomic_DNA"/>
</dbReference>
<evidence type="ECO:0000313" key="2">
    <source>
        <dbReference type="Proteomes" id="UP001227268"/>
    </source>
</evidence>
<name>A0ACC2WCW3_9TREE</name>
<keyword evidence="2" id="KW-1185">Reference proteome</keyword>
<proteinExistence type="predicted"/>
<dbReference type="Proteomes" id="UP001227268">
    <property type="component" value="Unassembled WGS sequence"/>
</dbReference>
<sequence>MDGYRHDPPALPSLQYALSNVMNTQQQQQQQQHSPYSYAQHGGGGGGPSFPAPGQYSLASGNNMRRKEVKTTHHQQTRKVSNQSSAETKHACNAAAVNSDATPSARTAEHVHARTTMLYANPRLECVFDDMEVVQARKVTTSAAGTTGTAAGRDGSVGQAGNGSGSGSGRGRATKRQRVVLADAWLEHPSTAEKQLLNGSSSSRNIPRSAPHSRSRSRSRSYTNKERGESLLVGRGPADGWSSSVGFQHEQEGGAAGTASYRNTLKHEAQHLEQSSSSLSCAPPSMRNHHTGGDHPTTFREYETSTQPPQPQQPQHGRFPPPVAGPPHPPPPTTTNGMYVDPTLHDYQAQQHHHHHHQQPSHDDPIPPARSSAAAAATSHQQQQPQQPGEILGTSGYALPPATGASTSGATSTTMMGGRWYEPNGGKESDVAAAQLAEIRTLREQVSALQAQLQEQDSHAESSRLDSSGADAKSSSSPALQVPISGTPTDSSSSNNMLDILSSAAVNRTNYQPSSPGLASRGRGNLTAANAGGWKRFSSVGAGGSGGIGGASVGGVLRGPRSMTGSNHSEAGSRSSIHELMIGESWGPAPGVGKQSSSSLSTMTATATTTATAGEMEVSNSTSTVTAQDVDGDLKPEVVEADETGAKNDVNEIMWDLLWPGWTKELPDPALMHHIVDTFFTYVPTVSRIFHYETFKTRMSLPPSHANFPKAIVLHAMCAASARYTAQVYTVNPEEQPWIHASRHTAQPAFEEDFGVRHSLYAIRHVHENLAHGVNIYETCQALLLLANHYHIYARWVEGWTVIGMLGRLIIPLGLTGTRTQLLKPSGNVVEREERKNLAWMAVLYDIQSSTSGNWPGCIHFDEMDTTMPTSLACFDEALVHGIPETEQTLDSPDLFTHHPIQDGFQMHLKAMLLLNKVNKFNRRLRMHGRSTERPVLGEKENNELQELDSLIGAYILHFPASLRDPLMPLQARISKPLDIDLFAAQILMHQSTMLLHEPHADLKDPNNISTARLLSTARGTLRMLCLVTSTSLDLGLIVRAIFGLFTAGRVLCLFLKNAICTGMQYAGNVETIRGEIELFHLAMSAQGKRFPLGARHANMLEMHLLECDNAKPTTEAHITLADDENVDEAESALHSIEGKRLWK</sequence>